<accession>A0A857FM00</accession>
<evidence type="ECO:0000256" key="1">
    <source>
        <dbReference type="SAM" id="Phobius"/>
    </source>
</evidence>
<evidence type="ECO:0008006" key="4">
    <source>
        <dbReference type="Google" id="ProtNLM"/>
    </source>
</evidence>
<proteinExistence type="predicted"/>
<dbReference type="AlphaFoldDB" id="A0A857FM00"/>
<dbReference type="EMBL" id="CP041348">
    <property type="protein sequence ID" value="QHC35241.1"/>
    <property type="molecule type" value="Genomic_DNA"/>
</dbReference>
<organism evidence="2 3">
    <name type="scientific">Komagataeibacter xylinus</name>
    <name type="common">Gluconacetobacter xylinus</name>
    <dbReference type="NCBI Taxonomy" id="28448"/>
    <lineage>
        <taxon>Bacteria</taxon>
        <taxon>Pseudomonadati</taxon>
        <taxon>Pseudomonadota</taxon>
        <taxon>Alphaproteobacteria</taxon>
        <taxon>Acetobacterales</taxon>
        <taxon>Acetobacteraceae</taxon>
        <taxon>Komagataeibacter</taxon>
    </lineage>
</organism>
<name>A0A857FM00_KOMXY</name>
<evidence type="ECO:0000313" key="3">
    <source>
        <dbReference type="Proteomes" id="UP000464674"/>
    </source>
</evidence>
<keyword evidence="1" id="KW-1133">Transmembrane helix</keyword>
<protein>
    <recommendedName>
        <fullName evidence="4">Ketosynthase</fullName>
    </recommendedName>
</protein>
<reference evidence="2 3" key="1">
    <citation type="journal article" date="2020" name="Carbohydr. Polym.">
        <title>Characterization and optimization of production of bacterial cellulose from strain CGMCC 17276 based on whole-genome analysis.</title>
        <authorList>
            <person name="Lu T."/>
            <person name="Gao H."/>
            <person name="Liao B."/>
            <person name="Wu J."/>
            <person name="Zhang W."/>
            <person name="Huang J."/>
            <person name="Liu M."/>
            <person name="Huang J."/>
            <person name="Chang Z."/>
            <person name="Jin M."/>
            <person name="Yi Z."/>
            <person name="Jiang D."/>
        </authorList>
    </citation>
    <scope>NUCLEOTIDE SEQUENCE [LARGE SCALE GENOMIC DNA]</scope>
    <source>
        <strain evidence="2 3">CGMCC 17276</strain>
    </source>
</reference>
<feature type="transmembrane region" description="Helical" evidence="1">
    <location>
        <begin position="154"/>
        <end position="173"/>
    </location>
</feature>
<keyword evidence="1" id="KW-0472">Membrane</keyword>
<feature type="transmembrane region" description="Helical" evidence="1">
    <location>
        <begin position="75"/>
        <end position="95"/>
    </location>
</feature>
<feature type="transmembrane region" description="Helical" evidence="1">
    <location>
        <begin position="28"/>
        <end position="46"/>
    </location>
</feature>
<gene>
    <name evidence="2" type="ORF">FMA36_06775</name>
</gene>
<sequence>MRLAGIIMLFVASVGAHVLSGLGFLAPAARWLVTGQAMACCLLLAASSIRWRVAWGAGLAAVAAPGYALPPGFVLLADSVVLYAVLQGALLLLFARTLRPGREPLVTMLARQVHGTLRPDVRLYTRQLTWAWSIFFAVQLFLPALLVLVGPAGWWRAVLHGASMPLVLVMFGVEAGVRRWRIRNFDHASIMDSVRAFNNRARG</sequence>
<keyword evidence="1" id="KW-0812">Transmembrane</keyword>
<evidence type="ECO:0000313" key="2">
    <source>
        <dbReference type="EMBL" id="QHC35241.1"/>
    </source>
</evidence>
<dbReference type="Proteomes" id="UP000464674">
    <property type="component" value="Chromosome"/>
</dbReference>
<feature type="transmembrane region" description="Helical" evidence="1">
    <location>
        <begin position="128"/>
        <end position="148"/>
    </location>
</feature>
<dbReference type="OrthoDB" id="7302606at2"/>
<dbReference type="RefSeq" id="WP_159261709.1">
    <property type="nucleotide sequence ID" value="NZ_CP041348.1"/>
</dbReference>